<dbReference type="Gene3D" id="1.10.287.470">
    <property type="entry name" value="Helix hairpin bin"/>
    <property type="match status" value="1"/>
</dbReference>
<feature type="chain" id="PRO_5011693693" evidence="2">
    <location>
        <begin position="21"/>
        <end position="349"/>
    </location>
</feature>
<dbReference type="Gene3D" id="2.40.50.100">
    <property type="match status" value="1"/>
</dbReference>
<dbReference type="PANTHER" id="PTHR30469">
    <property type="entry name" value="MULTIDRUG RESISTANCE PROTEIN MDTA"/>
    <property type="match status" value="1"/>
</dbReference>
<organism evidence="3 4">
    <name type="scientific">Algoriphagus ornithinivorans</name>
    <dbReference type="NCBI Taxonomy" id="226506"/>
    <lineage>
        <taxon>Bacteria</taxon>
        <taxon>Pseudomonadati</taxon>
        <taxon>Bacteroidota</taxon>
        <taxon>Cytophagia</taxon>
        <taxon>Cytophagales</taxon>
        <taxon>Cyclobacteriaceae</taxon>
        <taxon>Algoriphagus</taxon>
    </lineage>
</organism>
<dbReference type="Gene3D" id="2.40.420.20">
    <property type="match status" value="1"/>
</dbReference>
<keyword evidence="4" id="KW-1185">Reference proteome</keyword>
<dbReference type="GO" id="GO:1990281">
    <property type="term" value="C:efflux pump complex"/>
    <property type="evidence" value="ECO:0007669"/>
    <property type="project" value="TreeGrafter"/>
</dbReference>
<sequence length="349" mass="37972">MKSTTLTSLLLMLALISACTKETEKTAIPKKGMAIPVTVLELQKNSFSSPISGSGNTTTNNETLLSFKQGGIIDQIFVQEGDPVKKGQLLARLNLTEIQTGLNQAKIGLEKANRDFERVQRLYLDSVATLEQFQNFQTALQIAKEQFKAAEFNLTYSQIKANQNGFVLRKFANPGQQISSGAPVLQINGAKDGKWLFKATVNDQNWSKIELGDLAKVFLEGDNSQGIEGKVARKSMASDPITGAWWVEIELNEKSPSLASGLFGRAEIYPSAQTVGWELPYEALLDAQGDTGFVFVVKNDSLAQKIPVKLGKLSAKNIQVTAGLEGYSHLIVTGSAYLTDGSIIQVNRP</sequence>
<dbReference type="AlphaFoldDB" id="A0A1I5CND6"/>
<evidence type="ECO:0000256" key="1">
    <source>
        <dbReference type="ARBA" id="ARBA00009477"/>
    </source>
</evidence>
<dbReference type="STRING" id="226506.SAMN04488519_102328"/>
<dbReference type="Gene3D" id="2.40.30.170">
    <property type="match status" value="1"/>
</dbReference>
<dbReference type="RefSeq" id="WP_091650579.1">
    <property type="nucleotide sequence ID" value="NZ_FOVW01000002.1"/>
</dbReference>
<dbReference type="EMBL" id="FOVW01000002">
    <property type="protein sequence ID" value="SFN88402.1"/>
    <property type="molecule type" value="Genomic_DNA"/>
</dbReference>
<dbReference type="InterPro" id="IPR006143">
    <property type="entry name" value="RND_pump_MFP"/>
</dbReference>
<dbReference type="PROSITE" id="PS51257">
    <property type="entry name" value="PROKAR_LIPOPROTEIN"/>
    <property type="match status" value="1"/>
</dbReference>
<evidence type="ECO:0000256" key="2">
    <source>
        <dbReference type="SAM" id="SignalP"/>
    </source>
</evidence>
<accession>A0A1I5CND6</accession>
<gene>
    <name evidence="3" type="ORF">SAMN04488519_102328</name>
</gene>
<keyword evidence="2" id="KW-0732">Signal</keyword>
<reference evidence="4" key="1">
    <citation type="submission" date="2016-10" db="EMBL/GenBank/DDBJ databases">
        <authorList>
            <person name="Varghese N."/>
            <person name="Submissions S."/>
        </authorList>
    </citation>
    <scope>NUCLEOTIDE SEQUENCE [LARGE SCALE GENOMIC DNA]</scope>
    <source>
        <strain evidence="4">DSM 15282</strain>
    </source>
</reference>
<feature type="signal peptide" evidence="2">
    <location>
        <begin position="1"/>
        <end position="20"/>
    </location>
</feature>
<evidence type="ECO:0000313" key="3">
    <source>
        <dbReference type="EMBL" id="SFN88402.1"/>
    </source>
</evidence>
<comment type="similarity">
    <text evidence="1">Belongs to the membrane fusion protein (MFP) (TC 8.A.1) family.</text>
</comment>
<dbReference type="NCBIfam" id="TIGR01730">
    <property type="entry name" value="RND_mfp"/>
    <property type="match status" value="1"/>
</dbReference>
<dbReference type="SUPFAM" id="SSF111369">
    <property type="entry name" value="HlyD-like secretion proteins"/>
    <property type="match status" value="1"/>
</dbReference>
<proteinExistence type="inferred from homology"/>
<dbReference type="PRINTS" id="PR01490">
    <property type="entry name" value="RTXTOXIND"/>
</dbReference>
<name>A0A1I5CND6_9BACT</name>
<dbReference type="PANTHER" id="PTHR30469:SF15">
    <property type="entry name" value="HLYD FAMILY OF SECRETION PROTEINS"/>
    <property type="match status" value="1"/>
</dbReference>
<dbReference type="GO" id="GO:0015562">
    <property type="term" value="F:efflux transmembrane transporter activity"/>
    <property type="evidence" value="ECO:0007669"/>
    <property type="project" value="TreeGrafter"/>
</dbReference>
<dbReference type="Proteomes" id="UP000199564">
    <property type="component" value="Unassembled WGS sequence"/>
</dbReference>
<evidence type="ECO:0000313" key="4">
    <source>
        <dbReference type="Proteomes" id="UP000199564"/>
    </source>
</evidence>
<protein>
    <submittedName>
        <fullName evidence="3">RND family efflux transporter, MFP subunit</fullName>
    </submittedName>
</protein>